<dbReference type="Proteomes" id="UP000005233">
    <property type="component" value="Chromosome"/>
</dbReference>
<evidence type="ECO:0000313" key="2">
    <source>
        <dbReference type="Proteomes" id="UP000005233"/>
    </source>
</evidence>
<gene>
    <name evidence="1" type="ordered locus">Mtc_0716</name>
</gene>
<name>H8I8K4_METCZ</name>
<organism evidence="1 2">
    <name type="scientific">Methanocella conradii (strain DSM 24694 / JCM 17849 / CGMCC 1.5162 / HZ254)</name>
    <dbReference type="NCBI Taxonomy" id="1041930"/>
    <lineage>
        <taxon>Archaea</taxon>
        <taxon>Methanobacteriati</taxon>
        <taxon>Methanobacteriota</taxon>
        <taxon>Stenosarchaea group</taxon>
        <taxon>Methanomicrobia</taxon>
        <taxon>Methanocellales</taxon>
        <taxon>Methanocellaceae</taxon>
        <taxon>Methanocella</taxon>
    </lineage>
</organism>
<sequence>MPLSKNIIILASVAMMLIAMCTGNAFATKHWYSGTVASTFNSGNNAQFTSTIKQDISPVYRKDVLAWGNIWYNNYPGTSVTPGAQYGGFPNGGASGGSSTYSSISYGKYYPGGDNPLQSQEIDSTVLDTASGSYSEGINHQYNNGGINYATGYNMDMTFSV</sequence>
<keyword evidence="2" id="KW-1185">Reference proteome</keyword>
<proteinExistence type="predicted"/>
<dbReference type="KEGG" id="mez:Mtc_0716"/>
<reference evidence="1 2" key="1">
    <citation type="journal article" date="2012" name="J. Bacteriol.">
        <title>Complete genome sequence of a thermophilic methanogen, Methanocella conradii HZ254, isolated from Chinese rice field soil.</title>
        <authorList>
            <person name="Lu Z."/>
            <person name="Lu Y."/>
        </authorList>
    </citation>
    <scope>NUCLEOTIDE SEQUENCE [LARGE SCALE GENOMIC DNA]</scope>
    <source>
        <strain evidence="2">DSM 24694 / JCM 17849 / CGMCC 1.5162 / HZ254</strain>
    </source>
</reference>
<dbReference type="HOGENOM" id="CLU_1639956_0_0_2"/>
<accession>H8I8K4</accession>
<dbReference type="eggNOG" id="arCOG12586">
    <property type="taxonomic scope" value="Archaea"/>
</dbReference>
<dbReference type="EMBL" id="CP003243">
    <property type="protein sequence ID" value="AFC99480.1"/>
    <property type="molecule type" value="Genomic_DNA"/>
</dbReference>
<evidence type="ECO:0000313" key="1">
    <source>
        <dbReference type="EMBL" id="AFC99480.1"/>
    </source>
</evidence>
<protein>
    <submittedName>
        <fullName evidence="1">Uncharacterized protein</fullName>
    </submittedName>
</protein>
<dbReference type="AlphaFoldDB" id="H8I8K4"/>
<dbReference type="STRING" id="1041930.Mtc_0716"/>